<evidence type="ECO:0000256" key="12">
    <source>
        <dbReference type="ARBA" id="ARBA00023286"/>
    </source>
</evidence>
<dbReference type="FunFam" id="3.40.190.10:FF:000103">
    <property type="entry name" value="Glutamate receptor"/>
    <property type="match status" value="1"/>
</dbReference>
<dbReference type="Gene3D" id="1.10.287.70">
    <property type="match status" value="1"/>
</dbReference>
<comment type="subcellular location">
    <subcellularLocation>
        <location evidence="1">Membrane</location>
        <topology evidence="1">Multi-pass membrane protein</topology>
    </subcellularLocation>
</comment>
<dbReference type="InterPro" id="IPR015683">
    <property type="entry name" value="Ionotropic_Glu_rcpt"/>
</dbReference>
<dbReference type="PRINTS" id="PR01176">
    <property type="entry name" value="GABABRECEPTR"/>
</dbReference>
<dbReference type="Gene3D" id="3.40.190.10">
    <property type="entry name" value="Periplasmic binding protein-like II"/>
    <property type="match status" value="3"/>
</dbReference>
<dbReference type="InterPro" id="IPR001828">
    <property type="entry name" value="ANF_lig-bd_rcpt"/>
</dbReference>
<keyword evidence="13 15" id="KW-0407">Ion channel</keyword>
<dbReference type="InterPro" id="IPR017103">
    <property type="entry name" value="Iontropic_Glu_rcpt_pln"/>
</dbReference>
<evidence type="ECO:0000256" key="18">
    <source>
        <dbReference type="SAM" id="Phobius"/>
    </source>
</evidence>
<feature type="disulfide bond" evidence="16">
    <location>
        <begin position="761"/>
        <end position="817"/>
    </location>
</feature>
<keyword evidence="5 18" id="KW-0812">Transmembrane</keyword>
<evidence type="ECO:0000256" key="2">
    <source>
        <dbReference type="ARBA" id="ARBA00008685"/>
    </source>
</evidence>
<dbReference type="PIRSF" id="PIRSF037090">
    <property type="entry name" value="Iontro_Glu-like_rcpt_pln"/>
    <property type="match status" value="1"/>
</dbReference>
<dbReference type="FunFam" id="3.40.190.10:FF:000195">
    <property type="entry name" value="Glutamate receptor 2.7"/>
    <property type="match status" value="1"/>
</dbReference>
<protein>
    <recommendedName>
        <fullName evidence="15">Glutamate receptor</fullName>
    </recommendedName>
</protein>
<comment type="function">
    <text evidence="14">Glutamate-gated receptor that probably acts as a non-selective cation channel. May be involved in light-signal transduction and calcium homeostasis via the regulation of calcium influx into cells.</text>
</comment>
<comment type="similarity">
    <text evidence="2 15">Belongs to the glutamate-gated ion channel (TC 1.A.10.1) family.</text>
</comment>
<comment type="subunit">
    <text evidence="3">May form heteromers.</text>
</comment>
<dbReference type="Gene3D" id="3.40.50.2300">
    <property type="match status" value="2"/>
</dbReference>
<keyword evidence="7 18" id="KW-1133">Transmembrane helix</keyword>
<feature type="domain" description="Ionotropic glutamate receptor C-terminal" evidence="20">
    <location>
        <begin position="463"/>
        <end position="813"/>
    </location>
</feature>
<feature type="compositionally biased region" description="Polar residues" evidence="17">
    <location>
        <begin position="924"/>
        <end position="953"/>
    </location>
</feature>
<dbReference type="CDD" id="cd13686">
    <property type="entry name" value="GluR_Plant"/>
    <property type="match status" value="1"/>
</dbReference>
<accession>A0A1D1Y7C4</accession>
<keyword evidence="11" id="KW-0325">Glycoprotein</keyword>
<dbReference type="PANTHER" id="PTHR34836:SF1">
    <property type="entry name" value="OS09G0428600 PROTEIN"/>
    <property type="match status" value="1"/>
</dbReference>
<evidence type="ECO:0000256" key="17">
    <source>
        <dbReference type="SAM" id="MobiDB-lite"/>
    </source>
</evidence>
<feature type="region of interest" description="Disordered" evidence="17">
    <location>
        <begin position="894"/>
        <end position="953"/>
    </location>
</feature>
<dbReference type="SUPFAM" id="SSF53850">
    <property type="entry name" value="Periplasmic binding protein-like II"/>
    <property type="match status" value="1"/>
</dbReference>
<evidence type="ECO:0000256" key="8">
    <source>
        <dbReference type="ARBA" id="ARBA00023065"/>
    </source>
</evidence>
<dbReference type="Pfam" id="PF10613">
    <property type="entry name" value="Lig_chan-Glu_bd"/>
    <property type="match status" value="1"/>
</dbReference>
<evidence type="ECO:0000256" key="6">
    <source>
        <dbReference type="ARBA" id="ARBA00022729"/>
    </source>
</evidence>
<name>A0A1D1Y7C4_9ARAE</name>
<evidence type="ECO:0000256" key="16">
    <source>
        <dbReference type="PIRSR" id="PIRSR037090-50"/>
    </source>
</evidence>
<organism evidence="21">
    <name type="scientific">Anthurium amnicola</name>
    <dbReference type="NCBI Taxonomy" id="1678845"/>
    <lineage>
        <taxon>Eukaryota</taxon>
        <taxon>Viridiplantae</taxon>
        <taxon>Streptophyta</taxon>
        <taxon>Embryophyta</taxon>
        <taxon>Tracheophyta</taxon>
        <taxon>Spermatophyta</taxon>
        <taxon>Magnoliopsida</taxon>
        <taxon>Liliopsida</taxon>
        <taxon>Araceae</taxon>
        <taxon>Pothoideae</taxon>
        <taxon>Potheae</taxon>
        <taxon>Anthurium</taxon>
    </lineage>
</organism>
<evidence type="ECO:0000256" key="19">
    <source>
        <dbReference type="SAM" id="SignalP"/>
    </source>
</evidence>
<feature type="compositionally biased region" description="Basic and acidic residues" evidence="17">
    <location>
        <begin position="894"/>
        <end position="909"/>
    </location>
</feature>
<dbReference type="AlphaFoldDB" id="A0A1D1Y7C4"/>
<feature type="transmembrane region" description="Helical" evidence="18">
    <location>
        <begin position="653"/>
        <end position="671"/>
    </location>
</feature>
<evidence type="ECO:0000256" key="11">
    <source>
        <dbReference type="ARBA" id="ARBA00023180"/>
    </source>
</evidence>
<proteinExistence type="inferred from homology"/>
<reference evidence="21" key="1">
    <citation type="submission" date="2015-07" db="EMBL/GenBank/DDBJ databases">
        <title>Transcriptome Assembly of Anthurium amnicola.</title>
        <authorList>
            <person name="Suzuki J."/>
        </authorList>
    </citation>
    <scope>NUCLEOTIDE SEQUENCE</scope>
</reference>
<evidence type="ECO:0000256" key="10">
    <source>
        <dbReference type="ARBA" id="ARBA00023170"/>
    </source>
</evidence>
<keyword evidence="4 15" id="KW-0813">Transport</keyword>
<evidence type="ECO:0000256" key="7">
    <source>
        <dbReference type="ARBA" id="ARBA00022989"/>
    </source>
</evidence>
<feature type="signal peptide" evidence="19">
    <location>
        <begin position="1"/>
        <end position="21"/>
    </location>
</feature>
<dbReference type="FunFam" id="3.40.50.2300:FF:000169">
    <property type="entry name" value="Glutamate receptor"/>
    <property type="match status" value="1"/>
</dbReference>
<evidence type="ECO:0000256" key="14">
    <source>
        <dbReference type="ARBA" id="ARBA00049638"/>
    </source>
</evidence>
<feature type="transmembrane region" description="Helical" evidence="18">
    <location>
        <begin position="623"/>
        <end position="641"/>
    </location>
</feature>
<keyword evidence="10 15" id="KW-0675">Receptor</keyword>
<sequence length="953" mass="105280">MEKPAQTILVALLLSIPVVLSSQSSSSPGGTGWIPVGVILDTGTLVGKICRTSISMAVEDFYAEHANYTTRLVPHTRDGNADVVGAADAAIDLLGNVHVEAIIGPQTSVQAVFISQLGNQTRVPIISFSATSPSLSSVNTPYFVRTASNDPSQANVISSLVKAFGWREVVLIYEDSNFGAGVVPYLIDALQAVDARVPYRSVMSISASNDQIQKELYKLMTMQTRVFLVHMSPSMGARVFLKAKEVGMMNRGYAWIVTDSITGELDGFDSTVLDSMQGLLGVRHYVPPSSELDDFTVRWERRFRQANPDDRKVELNIYGLWAYDTVWALALATEHVGIMAPDQFVKPQNVNASTDLESLGVSQIGPMLLEAISKQEFVGLSGKFRLVDGQLQSSVFQIVNVVGARGGREVGFWTPSHGLSRRLTSITYKDSPSASITDLGAIIWPGDSTSVPKGWEMPTSGKKLRIGVPLKDGFGEFVRVDQDPLTNRVTVSGYCIDVFEAVMQALPYAISYEYIPFENATRQVAGTYNDLVYQVYLQKYDAVVGDISIRYNRSLYVDFTLPFTESGMAMIVPVKEDPNTNAWIFLKPLTVDLWLISMVFFFYTGIVVWVIEHRISEEFRGPVPRQLGVIFYFSFSTLVFAHKERIESNLSKLVVIMWLFVVLILTSSYTASLTSMLTVQKLQPTVTSVQQLQKDGDYVGFHQGSFMDGLLIELGFDRSKLRPLDMPDDYVDALAKGTSNGGVAAIFHEVPYIKLFLSQHCTGYTMVGLTQKTAGFGFVFPKNSPLVPDISKAILNVTEGELMVKIETKWFGDQTTCLNQGSTVSSNNLSFRSFWGLFLITGATSTSALFIFLIVFLYKNWHELNAMAAGEPFWQKLAAWFKFYNQRDTNSCTFREDRPGDAEENKHVAVESTQGGEVIPDGASSRSPASISNLSDMDWSSPNQETSPQQPVN</sequence>
<dbReference type="Pfam" id="PF00060">
    <property type="entry name" value="Lig_chan"/>
    <property type="match status" value="1"/>
</dbReference>
<dbReference type="InterPro" id="IPR028082">
    <property type="entry name" value="Peripla_BP_I"/>
</dbReference>
<keyword evidence="16" id="KW-1015">Disulfide bond</keyword>
<feature type="chain" id="PRO_5008899990" description="Glutamate receptor" evidence="19">
    <location>
        <begin position="22"/>
        <end position="953"/>
    </location>
</feature>
<evidence type="ECO:0000256" key="13">
    <source>
        <dbReference type="ARBA" id="ARBA00023303"/>
    </source>
</evidence>
<evidence type="ECO:0000256" key="9">
    <source>
        <dbReference type="ARBA" id="ARBA00023136"/>
    </source>
</evidence>
<evidence type="ECO:0000256" key="4">
    <source>
        <dbReference type="ARBA" id="ARBA00022448"/>
    </source>
</evidence>
<evidence type="ECO:0000256" key="15">
    <source>
        <dbReference type="PIRNR" id="PIRNR037090"/>
    </source>
</evidence>
<keyword evidence="9 15" id="KW-0472">Membrane</keyword>
<feature type="transmembrane region" description="Helical" evidence="18">
    <location>
        <begin position="593"/>
        <end position="611"/>
    </location>
</feature>
<comment type="function">
    <text evidence="15">Glutamate-gated receptor that probably acts as non-selective cation channel.</text>
</comment>
<keyword evidence="12 15" id="KW-1071">Ligand-gated ion channel</keyword>
<dbReference type="InterPro" id="IPR019594">
    <property type="entry name" value="Glu/Gly-bd"/>
</dbReference>
<evidence type="ECO:0000256" key="5">
    <source>
        <dbReference type="ARBA" id="ARBA00022692"/>
    </source>
</evidence>
<dbReference type="InterPro" id="IPR044440">
    <property type="entry name" value="GABAb_receptor_plant_PBP1"/>
</dbReference>
<evidence type="ECO:0000259" key="20">
    <source>
        <dbReference type="SMART" id="SM00079"/>
    </source>
</evidence>
<dbReference type="CDD" id="cd19990">
    <property type="entry name" value="PBP1_GABAb_receptor_plant"/>
    <property type="match status" value="1"/>
</dbReference>
<dbReference type="FunFam" id="3.40.50.2300:FF:000195">
    <property type="entry name" value="Glutamate receptor"/>
    <property type="match status" value="1"/>
</dbReference>
<dbReference type="Pfam" id="PF01094">
    <property type="entry name" value="ANF_receptor"/>
    <property type="match status" value="1"/>
</dbReference>
<keyword evidence="8 15" id="KW-0406">Ion transport</keyword>
<evidence type="ECO:0000256" key="1">
    <source>
        <dbReference type="ARBA" id="ARBA00004141"/>
    </source>
</evidence>
<dbReference type="GO" id="GO:0015276">
    <property type="term" value="F:ligand-gated monoatomic ion channel activity"/>
    <property type="evidence" value="ECO:0007669"/>
    <property type="project" value="InterPro"/>
</dbReference>
<evidence type="ECO:0000256" key="3">
    <source>
        <dbReference type="ARBA" id="ARBA00011095"/>
    </source>
</evidence>
<dbReference type="PANTHER" id="PTHR34836">
    <property type="entry name" value="OS06G0188250 PROTEIN"/>
    <property type="match status" value="1"/>
</dbReference>
<dbReference type="InterPro" id="IPR001320">
    <property type="entry name" value="Iontro_rcpt_C"/>
</dbReference>
<evidence type="ECO:0000313" key="21">
    <source>
        <dbReference type="EMBL" id="JAT50541.1"/>
    </source>
</evidence>
<dbReference type="SUPFAM" id="SSF53822">
    <property type="entry name" value="Periplasmic binding protein-like I"/>
    <property type="match status" value="1"/>
</dbReference>
<dbReference type="FunFam" id="1.10.287.70:FF:000037">
    <property type="entry name" value="Glutamate receptor"/>
    <property type="match status" value="1"/>
</dbReference>
<dbReference type="SMART" id="SM00079">
    <property type="entry name" value="PBPe"/>
    <property type="match status" value="1"/>
</dbReference>
<gene>
    <name evidence="21" type="primary">GLR2.8_1</name>
    <name evidence="21" type="ORF">g.78845</name>
</gene>
<dbReference type="GO" id="GO:0016020">
    <property type="term" value="C:membrane"/>
    <property type="evidence" value="ECO:0007669"/>
    <property type="project" value="UniProtKB-SubCell"/>
</dbReference>
<keyword evidence="6 19" id="KW-0732">Signal</keyword>
<dbReference type="EMBL" id="GDJX01017395">
    <property type="protein sequence ID" value="JAT50541.1"/>
    <property type="molecule type" value="Transcribed_RNA"/>
</dbReference>
<feature type="transmembrane region" description="Helical" evidence="18">
    <location>
        <begin position="834"/>
        <end position="858"/>
    </location>
</feature>